<evidence type="ECO:0000256" key="4">
    <source>
        <dbReference type="SAM" id="Coils"/>
    </source>
</evidence>
<dbReference type="GO" id="GO:0005737">
    <property type="term" value="C:cytoplasm"/>
    <property type="evidence" value="ECO:0007669"/>
    <property type="project" value="UniProtKB-ARBA"/>
</dbReference>
<evidence type="ECO:0000313" key="6">
    <source>
        <dbReference type="EMBL" id="CDO51998.1"/>
    </source>
</evidence>
<name>A0A0J9X5F3_GEOCN</name>
<feature type="region of interest" description="Disordered" evidence="5">
    <location>
        <begin position="141"/>
        <end position="181"/>
    </location>
</feature>
<keyword evidence="3 4" id="KW-0175">Coiled coil</keyword>
<reference evidence="6" key="1">
    <citation type="submission" date="2014-03" db="EMBL/GenBank/DDBJ databases">
        <authorList>
            <person name="Casaregola S."/>
        </authorList>
    </citation>
    <scope>NUCLEOTIDE SEQUENCE [LARGE SCALE GENOMIC DNA]</scope>
    <source>
        <strain evidence="6">CLIB 918</strain>
    </source>
</reference>
<dbReference type="AlphaFoldDB" id="A0A0J9X5F3"/>
<keyword evidence="7" id="KW-1185">Reference proteome</keyword>
<dbReference type="InterPro" id="IPR018791">
    <property type="entry name" value="UV_resistance/autophagy_Atg14"/>
</dbReference>
<evidence type="ECO:0000313" key="7">
    <source>
        <dbReference type="Proteomes" id="UP000242525"/>
    </source>
</evidence>
<organism evidence="6 7">
    <name type="scientific">Geotrichum candidum</name>
    <name type="common">Oospora lactis</name>
    <name type="synonym">Dipodascus geotrichum</name>
    <dbReference type="NCBI Taxonomy" id="1173061"/>
    <lineage>
        <taxon>Eukaryota</taxon>
        <taxon>Fungi</taxon>
        <taxon>Dikarya</taxon>
        <taxon>Ascomycota</taxon>
        <taxon>Saccharomycotina</taxon>
        <taxon>Dipodascomycetes</taxon>
        <taxon>Dipodascales</taxon>
        <taxon>Dipodascaceae</taxon>
        <taxon>Geotrichum</taxon>
    </lineage>
</organism>
<comment type="caution">
    <text evidence="6">The sequence shown here is derived from an EMBL/GenBank/DDBJ whole genome shotgun (WGS) entry which is preliminary data.</text>
</comment>
<evidence type="ECO:0000256" key="3">
    <source>
        <dbReference type="ARBA" id="ARBA00023054"/>
    </source>
</evidence>
<feature type="compositionally biased region" description="Basic and acidic residues" evidence="5">
    <location>
        <begin position="154"/>
        <end position="163"/>
    </location>
</feature>
<dbReference type="GO" id="GO:0032991">
    <property type="term" value="C:protein-containing complex"/>
    <property type="evidence" value="ECO:0007669"/>
    <property type="project" value="UniProtKB-ARBA"/>
</dbReference>
<evidence type="ECO:0000256" key="2">
    <source>
        <dbReference type="ARBA" id="ARBA00013807"/>
    </source>
</evidence>
<evidence type="ECO:0000256" key="1">
    <source>
        <dbReference type="ARBA" id="ARBA00009574"/>
    </source>
</evidence>
<accession>A0A0J9X5F3</accession>
<dbReference type="Proteomes" id="UP000242525">
    <property type="component" value="Unassembled WGS sequence"/>
</dbReference>
<dbReference type="Pfam" id="PF10186">
    <property type="entry name" value="ATG14"/>
    <property type="match status" value="1"/>
</dbReference>
<gene>
    <name evidence="6" type="ORF">BN980_GECA02s04278g</name>
</gene>
<feature type="coiled-coil region" evidence="4">
    <location>
        <begin position="83"/>
        <end position="128"/>
    </location>
</feature>
<comment type="similarity">
    <text evidence="1">Belongs to the ATG14 family.</text>
</comment>
<proteinExistence type="inferred from homology"/>
<dbReference type="EMBL" id="CCBN010000002">
    <property type="protein sequence ID" value="CDO51998.1"/>
    <property type="molecule type" value="Genomic_DNA"/>
</dbReference>
<sequence length="442" mass="49574">MNDNTPTCNICNFNQHPLLCGRCTAHAVLGFQIKSVSVNEEIYTLHKQINEIIVGAEDKNSSSSKDQLHLSVAAAGRQLKAQKSFLELEKKQCLDRIEEVKAEMRAVREQLSTKRGELEARKAELIQLAVAKKSAVKTAPGTALAPEISTNDSNIEKNRDKTADVSSPKLSGGGSSSSNNGEKDYRYVNYKKIDLALRLLVKLNSLFLISIKRNNGNRRGSAGEREVFISFNPIPNLSNLVKYSHNLLNSSFERLGYFCFFVSNYLGLILPFAIHPPQRQQPLTVLVGKNGARFELKARDNIKKLIKERPKEFDNYAKCVSMLAINLLFLCLYTDVINLAHVNENSAIENNGSSSSSTKPGKYDPDKITKVALNVDENIYLLNIFLSNKNYHHHSRRQNPVHPLNANKDKAFDLPDLDDVWDLVMNKNYIEVNGNSGEWNLV</sequence>
<protein>
    <recommendedName>
        <fullName evidence="2">Autophagy-related protein 14</fullName>
    </recommendedName>
</protein>
<evidence type="ECO:0000256" key="5">
    <source>
        <dbReference type="SAM" id="MobiDB-lite"/>
    </source>
</evidence>